<evidence type="ECO:0000256" key="1">
    <source>
        <dbReference type="ARBA" id="ARBA00022679"/>
    </source>
</evidence>
<feature type="region of interest" description="Disordered" evidence="3">
    <location>
        <begin position="670"/>
        <end position="714"/>
    </location>
</feature>
<dbReference type="GO" id="GO:0005829">
    <property type="term" value="C:cytosol"/>
    <property type="evidence" value="ECO:0007669"/>
    <property type="project" value="TreeGrafter"/>
</dbReference>
<proteinExistence type="predicted"/>
<dbReference type="EMBL" id="ML769575">
    <property type="protein sequence ID" value="KAE9393309.1"/>
    <property type="molecule type" value="Genomic_DNA"/>
</dbReference>
<keyword evidence="2" id="KW-0418">Kinase</keyword>
<sequence>MWIKGLDTLLLKLSSHSPTLLPRIKAISGCAQHALVFWKSTTIPSLSSLDPHLALHTHFRPGVSHYRIRLRLWIRLRIRMPWRIEALLGGPEAMVGRVGVSSQVNGGGLVAAQLLRVREASAGDGVWSKTGRVQLASSFLASLVSGKWVPMGEAEACATGMWSGQWDDLVLDIVGGSREEGRRVRGWLGEVDTSSGGARVVGLVGRYLVERYGFDPETIVTGFTTDYLAAYLSVSPALTPGSSAGGDADAVLQFGPMDMMLTPANTWRPSRFYNLFPHPAQDLSVERERRYIAILPSRNADVPRALVRDMYTKSWSAFDRLVAIVPPGGSIGLDDKVFSFWHLQADAAAAPLSLAINATNSNTQWKGIYRFENGIKVNEFRDLRANPRCLIESQVMGFRVRWMTMVASGLVQNSSTPPGLGLVNPFPSLGLPFNPYDPSPLPTRLICTGAAANFPSVVNLVGDVFRSEVYVPSTQVDSAQVPGNAHRNAPATGYASRASLGGAMVGRWVWGLQQGSASTQTRGGSGRGSPNVSVGATFEDEMRRLHAKRWTLSGSVWGRTCAPGTNPTPAPAIGGMPAALVGVQQAQAPSTPTPTASAYSRGPGAGLGGSPIVVEDEEYVYTHSPSMGSMGSGLIGTMGSMGSIGTGYNNTPDLNLSLSGLGSGYIVRSPVSGSGTTTPGSGVDPSSGPITSSAAPGGGSTSTPAPSTLTPISALPATPQSLPYAQLGLARVAEPDTDAFMTYAAIVGEWVRLEGVVGRG</sequence>
<dbReference type="GO" id="GO:0005997">
    <property type="term" value="P:xylulose metabolic process"/>
    <property type="evidence" value="ECO:0007669"/>
    <property type="project" value="TreeGrafter"/>
</dbReference>
<dbReference type="PANTHER" id="PTHR10196:SF57">
    <property type="entry name" value="XYLULOSE KINASE"/>
    <property type="match status" value="1"/>
</dbReference>
<accession>A0A6A4H522</accession>
<evidence type="ECO:0000313" key="4">
    <source>
        <dbReference type="EMBL" id="KAE9393309.1"/>
    </source>
</evidence>
<evidence type="ECO:0000256" key="2">
    <source>
        <dbReference type="ARBA" id="ARBA00022777"/>
    </source>
</evidence>
<reference evidence="4" key="1">
    <citation type="journal article" date="2019" name="Environ. Microbiol.">
        <title>Fungal ecological strategies reflected in gene transcription - a case study of two litter decomposers.</title>
        <authorList>
            <person name="Barbi F."/>
            <person name="Kohler A."/>
            <person name="Barry K."/>
            <person name="Baskaran P."/>
            <person name="Daum C."/>
            <person name="Fauchery L."/>
            <person name="Ihrmark K."/>
            <person name="Kuo A."/>
            <person name="LaButti K."/>
            <person name="Lipzen A."/>
            <person name="Morin E."/>
            <person name="Grigoriev I.V."/>
            <person name="Henrissat B."/>
            <person name="Lindahl B."/>
            <person name="Martin F."/>
        </authorList>
    </citation>
    <scope>NUCLEOTIDE SEQUENCE</scope>
    <source>
        <strain evidence="4">JB14</strain>
    </source>
</reference>
<organism evidence="4 5">
    <name type="scientific">Gymnopus androsaceus JB14</name>
    <dbReference type="NCBI Taxonomy" id="1447944"/>
    <lineage>
        <taxon>Eukaryota</taxon>
        <taxon>Fungi</taxon>
        <taxon>Dikarya</taxon>
        <taxon>Basidiomycota</taxon>
        <taxon>Agaricomycotina</taxon>
        <taxon>Agaricomycetes</taxon>
        <taxon>Agaricomycetidae</taxon>
        <taxon>Agaricales</taxon>
        <taxon>Marasmiineae</taxon>
        <taxon>Omphalotaceae</taxon>
        <taxon>Gymnopus</taxon>
    </lineage>
</organism>
<dbReference type="Gene3D" id="3.30.420.40">
    <property type="match status" value="2"/>
</dbReference>
<name>A0A6A4H522_9AGAR</name>
<dbReference type="GO" id="GO:0004856">
    <property type="term" value="F:D-xylulokinase activity"/>
    <property type="evidence" value="ECO:0007669"/>
    <property type="project" value="TreeGrafter"/>
</dbReference>
<evidence type="ECO:0000313" key="5">
    <source>
        <dbReference type="Proteomes" id="UP000799118"/>
    </source>
</evidence>
<dbReference type="AlphaFoldDB" id="A0A6A4H522"/>
<dbReference type="PANTHER" id="PTHR10196">
    <property type="entry name" value="SUGAR KINASE"/>
    <property type="match status" value="1"/>
</dbReference>
<dbReference type="Proteomes" id="UP000799118">
    <property type="component" value="Unassembled WGS sequence"/>
</dbReference>
<keyword evidence="5" id="KW-1185">Reference proteome</keyword>
<protein>
    <submittedName>
        <fullName evidence="4">Uncharacterized protein</fullName>
    </submittedName>
</protein>
<evidence type="ECO:0000256" key="3">
    <source>
        <dbReference type="SAM" id="MobiDB-lite"/>
    </source>
</evidence>
<keyword evidence="1" id="KW-0808">Transferase</keyword>
<gene>
    <name evidence="4" type="ORF">BT96DRAFT_1023079</name>
</gene>
<dbReference type="OrthoDB" id="1728974at2759"/>